<dbReference type="Gene3D" id="1.20.1260.10">
    <property type="match status" value="1"/>
</dbReference>
<gene>
    <name evidence="2" type="ORF">SAMN05444339_1353</name>
</gene>
<evidence type="ECO:0000313" key="2">
    <source>
        <dbReference type="EMBL" id="SHF98621.1"/>
    </source>
</evidence>
<dbReference type="RefSeq" id="WP_072859049.1">
    <property type="nucleotide sequence ID" value="NZ_FQUE01000035.1"/>
</dbReference>
<feature type="domain" description="DUF2383" evidence="1">
    <location>
        <begin position="5"/>
        <end position="111"/>
    </location>
</feature>
<dbReference type="Proteomes" id="UP000183987">
    <property type="component" value="Unassembled WGS sequence"/>
</dbReference>
<dbReference type="InterPro" id="IPR019052">
    <property type="entry name" value="DUF2383"/>
</dbReference>
<accession>A0A1M5G593</accession>
<keyword evidence="3" id="KW-1185">Reference proteome</keyword>
<dbReference type="InterPro" id="IPR012347">
    <property type="entry name" value="Ferritin-like"/>
</dbReference>
<evidence type="ECO:0000313" key="3">
    <source>
        <dbReference type="Proteomes" id="UP000183987"/>
    </source>
</evidence>
<proteinExistence type="predicted"/>
<sequence length="142" mass="15980">MAMDVHDVLHTIHTATNNVLAGYATMLVRADPEILPIVKDLSNLHRCHATEQKEALRRLWDTEDGDRTLRATATTAVAKFQDWGAGVDVDALAALHNSEKALLDIYRNTLTQWSVDGHGEIAECLRRQYHEIREQLAKLPTE</sequence>
<name>A0A1M5G593_LOKAT</name>
<evidence type="ECO:0000259" key="1">
    <source>
        <dbReference type="Pfam" id="PF09537"/>
    </source>
</evidence>
<protein>
    <recommendedName>
        <fullName evidence="1">DUF2383 domain-containing protein</fullName>
    </recommendedName>
</protein>
<dbReference type="EMBL" id="FQUE01000035">
    <property type="protein sequence ID" value="SHF98621.1"/>
    <property type="molecule type" value="Genomic_DNA"/>
</dbReference>
<dbReference type="AlphaFoldDB" id="A0A1M5G593"/>
<reference evidence="3" key="1">
    <citation type="submission" date="2016-11" db="EMBL/GenBank/DDBJ databases">
        <authorList>
            <person name="Varghese N."/>
            <person name="Submissions S."/>
        </authorList>
    </citation>
    <scope>NUCLEOTIDE SEQUENCE [LARGE SCALE GENOMIC DNA]</scope>
    <source>
        <strain evidence="3">DSM 29326</strain>
    </source>
</reference>
<organism evidence="2 3">
    <name type="scientific">Loktanella atrilutea</name>
    <dbReference type="NCBI Taxonomy" id="366533"/>
    <lineage>
        <taxon>Bacteria</taxon>
        <taxon>Pseudomonadati</taxon>
        <taxon>Pseudomonadota</taxon>
        <taxon>Alphaproteobacteria</taxon>
        <taxon>Rhodobacterales</taxon>
        <taxon>Roseobacteraceae</taxon>
        <taxon>Loktanella</taxon>
    </lineage>
</organism>
<dbReference type="Pfam" id="PF09537">
    <property type="entry name" value="DUF2383"/>
    <property type="match status" value="1"/>
</dbReference>